<dbReference type="EMBL" id="QDDL01000001">
    <property type="protein sequence ID" value="PVZ71792.1"/>
    <property type="molecule type" value="Genomic_DNA"/>
</dbReference>
<evidence type="ECO:0000313" key="2">
    <source>
        <dbReference type="EMBL" id="PVZ71792.1"/>
    </source>
</evidence>
<evidence type="ECO:0000259" key="1">
    <source>
        <dbReference type="Pfam" id="PF13681"/>
    </source>
</evidence>
<organism evidence="2 3">
    <name type="scientific">Pelagibaculum spongiae</name>
    <dbReference type="NCBI Taxonomy" id="2080658"/>
    <lineage>
        <taxon>Bacteria</taxon>
        <taxon>Pseudomonadati</taxon>
        <taxon>Pseudomonadota</taxon>
        <taxon>Gammaproteobacteria</taxon>
        <taxon>Oceanospirillales</taxon>
        <taxon>Pelagibaculum</taxon>
    </lineage>
</organism>
<accession>A0A2V1H5U2</accession>
<dbReference type="InterPro" id="IPR025205">
    <property type="entry name" value="PilX/PilW_C"/>
</dbReference>
<dbReference type="Pfam" id="PF13681">
    <property type="entry name" value="PilX"/>
    <property type="match status" value="1"/>
</dbReference>
<sequence length="204" mass="22416">MMKKQRGIVLLVSLVLLIVMSLIVLPTLEQGVIDQKLVVVNSDHQLADVGSEAALTGGEEALQNLTDAPAADHKADDIVTPARVDSSGELEDLPATWAWWLNPEDDGLQKTFQFGLKITGEDGNAVTDADGNNQIKFGDLTAPPRYVIEYVGYDLQDSTGRVEVVDPAQRMRRIGPSYYRVTSASVGRDQESLSRFQSLYIKRQ</sequence>
<reference evidence="2 3" key="1">
    <citation type="submission" date="2018-04" db="EMBL/GenBank/DDBJ databases">
        <title>Thalassorhabdus spongiae gen. nov., sp. nov., isolated from a marine sponge in South-West Iceland.</title>
        <authorList>
            <person name="Knobloch S."/>
            <person name="Daussin A."/>
            <person name="Johannsson R."/>
            <person name="Marteinsson V.T."/>
        </authorList>
    </citation>
    <scope>NUCLEOTIDE SEQUENCE [LARGE SCALE GENOMIC DNA]</scope>
    <source>
        <strain evidence="2 3">Hp12</strain>
    </source>
</reference>
<comment type="caution">
    <text evidence="2">The sequence shown here is derived from an EMBL/GenBank/DDBJ whole genome shotgun (WGS) entry which is preliminary data.</text>
</comment>
<name>A0A2V1H5U2_9GAMM</name>
<gene>
    <name evidence="2" type="ORF">DC094_01835</name>
</gene>
<protein>
    <recommendedName>
        <fullName evidence="1">PilX/PilW C-terminal domain-containing protein</fullName>
    </recommendedName>
</protein>
<proteinExistence type="predicted"/>
<dbReference type="OrthoDB" id="6860311at2"/>
<evidence type="ECO:0000313" key="3">
    <source>
        <dbReference type="Proteomes" id="UP000244906"/>
    </source>
</evidence>
<dbReference type="RefSeq" id="WP_116685380.1">
    <property type="nucleotide sequence ID" value="NZ_CAWNYD010000001.1"/>
</dbReference>
<dbReference type="Proteomes" id="UP000244906">
    <property type="component" value="Unassembled WGS sequence"/>
</dbReference>
<keyword evidence="3" id="KW-1185">Reference proteome</keyword>
<feature type="domain" description="PilX/PilW C-terminal" evidence="1">
    <location>
        <begin position="100"/>
        <end position="202"/>
    </location>
</feature>
<dbReference type="AlphaFoldDB" id="A0A2V1H5U2"/>